<dbReference type="Proteomes" id="UP000658754">
    <property type="component" value="Unassembled WGS sequence"/>
</dbReference>
<reference evidence="2" key="1">
    <citation type="journal article" date="2019" name="Int. J. Syst. Evol. Microbiol.">
        <title>The Global Catalogue of Microorganisms (GCM) 10K type strain sequencing project: providing services to taxonomists for standard genome sequencing and annotation.</title>
        <authorList>
            <consortium name="The Broad Institute Genomics Platform"/>
            <consortium name="The Broad Institute Genome Sequencing Center for Infectious Disease"/>
            <person name="Wu L."/>
            <person name="Ma J."/>
        </authorList>
    </citation>
    <scope>NUCLEOTIDE SEQUENCE [LARGE SCALE GENOMIC DNA]</scope>
    <source>
        <strain evidence="2">CGMCC 1.3601</strain>
    </source>
</reference>
<dbReference type="EMBL" id="BMKV01000002">
    <property type="protein sequence ID" value="GGI78250.1"/>
    <property type="molecule type" value="Genomic_DNA"/>
</dbReference>
<protein>
    <submittedName>
        <fullName evidence="1">Uncharacterized protein</fullName>
    </submittedName>
</protein>
<evidence type="ECO:0000313" key="1">
    <source>
        <dbReference type="EMBL" id="GGI78250.1"/>
    </source>
</evidence>
<sequence length="105" mass="11220">MFGTDVIVVQHACLFLGKHNYATGTVRKSLKHFATLLATTYFDATWLASGCGACSPQGKPWWPREYDGGASAGASAGFDTSLPVPAAGYSILNRRHFPRLCHGGC</sequence>
<comment type="caution">
    <text evidence="1">The sequence shown here is derived from an EMBL/GenBank/DDBJ whole genome shotgun (WGS) entry which is preliminary data.</text>
</comment>
<proteinExistence type="predicted"/>
<name>A0ABQ2CCM8_9MICC</name>
<organism evidence="1 2">
    <name type="scientific">Pseudarthrobacter scleromae</name>
    <dbReference type="NCBI Taxonomy" id="158897"/>
    <lineage>
        <taxon>Bacteria</taxon>
        <taxon>Bacillati</taxon>
        <taxon>Actinomycetota</taxon>
        <taxon>Actinomycetes</taxon>
        <taxon>Micrococcales</taxon>
        <taxon>Micrococcaceae</taxon>
        <taxon>Pseudarthrobacter</taxon>
    </lineage>
</organism>
<evidence type="ECO:0000313" key="2">
    <source>
        <dbReference type="Proteomes" id="UP000658754"/>
    </source>
</evidence>
<keyword evidence="2" id="KW-1185">Reference proteome</keyword>
<gene>
    <name evidence="1" type="ORF">GCM10007175_14310</name>
</gene>
<accession>A0ABQ2CCM8</accession>